<accession>A0ABP8Y339</accession>
<name>A0ABP8Y339_9MICO</name>
<dbReference type="Proteomes" id="UP001500843">
    <property type="component" value="Unassembled WGS sequence"/>
</dbReference>
<keyword evidence="4" id="KW-1185">Reference proteome</keyword>
<dbReference type="EMBL" id="BAABHM010000030">
    <property type="protein sequence ID" value="GAA4718980.1"/>
    <property type="molecule type" value="Genomic_DNA"/>
</dbReference>
<sequence>MTADLLLHAHGPRLTALRHLHDLTQTDLAGQLGVTQSFLSQVESGARPAPETLVVDASAMFNLPLSFFSVEPDESRTGTVTFRKNSRATARDENRVVEFYNEASRLFRHASIASGYHTARLPDPEDYDHDTERVARAFRQAVGLDDVAPLLNATRALERLGVGVVDNLDHLSDEVRGHTACSRPSPLNDRPLVALAAAVPGGVKRLTLLHEVGHLIFDRGLMNPIKSTRSPEERRAYKFAGACLLPPEVVRSRISEGLTLHGYLAIKAEYGITVGAAVMRARDLGVISEQRARSLQIQISSQGWRTSEPIPVADETPLLLGQALDRAFGKQAAAKASYDVGTKPEWINTWARTANVKAGEHKTAEVLDLASARRNSRRR</sequence>
<feature type="domain" description="HTH cro/C1-type" evidence="2">
    <location>
        <begin position="14"/>
        <end position="68"/>
    </location>
</feature>
<dbReference type="Pfam" id="PF06114">
    <property type="entry name" value="Peptidase_M78"/>
    <property type="match status" value="1"/>
</dbReference>
<evidence type="ECO:0000313" key="3">
    <source>
        <dbReference type="EMBL" id="GAA4718980.1"/>
    </source>
</evidence>
<dbReference type="InterPro" id="IPR052345">
    <property type="entry name" value="Rad_response_metalloprotease"/>
</dbReference>
<evidence type="ECO:0000259" key="2">
    <source>
        <dbReference type="PROSITE" id="PS50943"/>
    </source>
</evidence>
<dbReference type="SUPFAM" id="SSF47413">
    <property type="entry name" value="lambda repressor-like DNA-binding domains"/>
    <property type="match status" value="1"/>
</dbReference>
<dbReference type="CDD" id="cd00093">
    <property type="entry name" value="HTH_XRE"/>
    <property type="match status" value="1"/>
</dbReference>
<dbReference type="InterPro" id="IPR010359">
    <property type="entry name" value="IrrE_HExxH"/>
</dbReference>
<dbReference type="PANTHER" id="PTHR43236">
    <property type="entry name" value="ANTITOXIN HIGA1"/>
    <property type="match status" value="1"/>
</dbReference>
<dbReference type="InterPro" id="IPR010982">
    <property type="entry name" value="Lambda_DNA-bd_dom_sf"/>
</dbReference>
<organism evidence="3 4">
    <name type="scientific">Promicromonospora umidemergens</name>
    <dbReference type="NCBI Taxonomy" id="629679"/>
    <lineage>
        <taxon>Bacteria</taxon>
        <taxon>Bacillati</taxon>
        <taxon>Actinomycetota</taxon>
        <taxon>Actinomycetes</taxon>
        <taxon>Micrococcales</taxon>
        <taxon>Promicromonosporaceae</taxon>
        <taxon>Promicromonospora</taxon>
    </lineage>
</organism>
<comment type="caution">
    <text evidence="3">The sequence shown here is derived from an EMBL/GenBank/DDBJ whole genome shotgun (WGS) entry which is preliminary data.</text>
</comment>
<dbReference type="SMART" id="SM00530">
    <property type="entry name" value="HTH_XRE"/>
    <property type="match status" value="1"/>
</dbReference>
<evidence type="ECO:0000313" key="4">
    <source>
        <dbReference type="Proteomes" id="UP001500843"/>
    </source>
</evidence>
<dbReference type="PROSITE" id="PS50943">
    <property type="entry name" value="HTH_CROC1"/>
    <property type="match status" value="1"/>
</dbReference>
<dbReference type="Pfam" id="PF01381">
    <property type="entry name" value="HTH_3"/>
    <property type="match status" value="1"/>
</dbReference>
<dbReference type="InterPro" id="IPR001387">
    <property type="entry name" value="Cro/C1-type_HTH"/>
</dbReference>
<dbReference type="Gene3D" id="1.10.260.40">
    <property type="entry name" value="lambda repressor-like DNA-binding domains"/>
    <property type="match status" value="1"/>
</dbReference>
<evidence type="ECO:0000256" key="1">
    <source>
        <dbReference type="ARBA" id="ARBA00007227"/>
    </source>
</evidence>
<proteinExistence type="inferred from homology"/>
<dbReference type="PANTHER" id="PTHR43236:SF1">
    <property type="entry name" value="BLL7220 PROTEIN"/>
    <property type="match status" value="1"/>
</dbReference>
<gene>
    <name evidence="3" type="ORF">GCM10023198_48360</name>
</gene>
<protein>
    <submittedName>
        <fullName evidence="3">ImmA/IrrE family metallo-endopeptidase</fullName>
    </submittedName>
</protein>
<reference evidence="4" key="1">
    <citation type="journal article" date="2019" name="Int. J. Syst. Evol. Microbiol.">
        <title>The Global Catalogue of Microorganisms (GCM) 10K type strain sequencing project: providing services to taxonomists for standard genome sequencing and annotation.</title>
        <authorList>
            <consortium name="The Broad Institute Genomics Platform"/>
            <consortium name="The Broad Institute Genome Sequencing Center for Infectious Disease"/>
            <person name="Wu L."/>
            <person name="Ma J."/>
        </authorList>
    </citation>
    <scope>NUCLEOTIDE SEQUENCE [LARGE SCALE GENOMIC DNA]</scope>
    <source>
        <strain evidence="4">JCM 17975</strain>
    </source>
</reference>
<comment type="similarity">
    <text evidence="1">Belongs to the short-chain fatty acyl-CoA assimilation regulator (ScfR) family.</text>
</comment>